<dbReference type="Pfam" id="PF04133">
    <property type="entry name" value="Vps55"/>
    <property type="match status" value="1"/>
</dbReference>
<keyword evidence="8" id="KW-1185">Reference proteome</keyword>
<reference evidence="8" key="1">
    <citation type="submission" date="2017-01" db="EMBL/GenBank/DDBJ databases">
        <title>Comparative genomics of anhydrobiosis in the tardigrade Hypsibius dujardini.</title>
        <authorList>
            <person name="Yoshida Y."/>
            <person name="Koutsovoulos G."/>
            <person name="Laetsch D."/>
            <person name="Stevens L."/>
            <person name="Kumar S."/>
            <person name="Horikawa D."/>
            <person name="Ishino K."/>
            <person name="Komine S."/>
            <person name="Tomita M."/>
            <person name="Blaxter M."/>
            <person name="Arakawa K."/>
        </authorList>
    </citation>
    <scope>NUCLEOTIDE SEQUENCE [LARGE SCALE GENOMIC DNA]</scope>
    <source>
        <strain evidence="8">Z151</strain>
    </source>
</reference>
<dbReference type="PANTHER" id="PTHR12050:SF0">
    <property type="entry name" value="RH04491P"/>
    <property type="match status" value="1"/>
</dbReference>
<dbReference type="InterPro" id="IPR007262">
    <property type="entry name" value="Vps55/LEPROT"/>
</dbReference>
<evidence type="ECO:0000256" key="4">
    <source>
        <dbReference type="ARBA" id="ARBA00022989"/>
    </source>
</evidence>
<evidence type="ECO:0000313" key="8">
    <source>
        <dbReference type="Proteomes" id="UP000192578"/>
    </source>
</evidence>
<dbReference type="EMBL" id="MTYJ01000100">
    <property type="protein sequence ID" value="OQV14690.1"/>
    <property type="molecule type" value="Genomic_DNA"/>
</dbReference>
<evidence type="ECO:0000256" key="6">
    <source>
        <dbReference type="SAM" id="Phobius"/>
    </source>
</evidence>
<dbReference type="GO" id="GO:0016020">
    <property type="term" value="C:membrane"/>
    <property type="evidence" value="ECO:0007669"/>
    <property type="project" value="UniProtKB-SubCell"/>
</dbReference>
<feature type="transmembrane region" description="Helical" evidence="6">
    <location>
        <begin position="36"/>
        <end position="54"/>
    </location>
</feature>
<evidence type="ECO:0000256" key="5">
    <source>
        <dbReference type="ARBA" id="ARBA00023136"/>
    </source>
</evidence>
<evidence type="ECO:0000256" key="3">
    <source>
        <dbReference type="ARBA" id="ARBA00022692"/>
    </source>
</evidence>
<dbReference type="GO" id="GO:0032511">
    <property type="term" value="P:late endosome to vacuole transport via multivesicular body sorting pathway"/>
    <property type="evidence" value="ECO:0007669"/>
    <property type="project" value="TreeGrafter"/>
</dbReference>
<comment type="subcellular location">
    <subcellularLocation>
        <location evidence="1">Membrane</location>
        <topology evidence="1">Multi-pass membrane protein</topology>
    </subcellularLocation>
</comment>
<evidence type="ECO:0000256" key="1">
    <source>
        <dbReference type="ARBA" id="ARBA00004141"/>
    </source>
</evidence>
<name>A0A1W0WHK8_HYPEX</name>
<dbReference type="GO" id="GO:0005768">
    <property type="term" value="C:endosome"/>
    <property type="evidence" value="ECO:0007669"/>
    <property type="project" value="TreeGrafter"/>
</dbReference>
<organism evidence="7 8">
    <name type="scientific">Hypsibius exemplaris</name>
    <name type="common">Freshwater tardigrade</name>
    <dbReference type="NCBI Taxonomy" id="2072580"/>
    <lineage>
        <taxon>Eukaryota</taxon>
        <taxon>Metazoa</taxon>
        <taxon>Ecdysozoa</taxon>
        <taxon>Tardigrada</taxon>
        <taxon>Eutardigrada</taxon>
        <taxon>Parachela</taxon>
        <taxon>Hypsibioidea</taxon>
        <taxon>Hypsibiidae</taxon>
        <taxon>Hypsibius</taxon>
    </lineage>
</organism>
<keyword evidence="3 6" id="KW-0812">Transmembrane</keyword>
<dbReference type="PANTHER" id="PTHR12050">
    <property type="entry name" value="LEPTIN RECEPTOR-RELATED"/>
    <property type="match status" value="1"/>
</dbReference>
<keyword evidence="7" id="KW-0675">Receptor</keyword>
<protein>
    <submittedName>
        <fullName evidence="7">Leptin receptor gene-related</fullName>
    </submittedName>
</protein>
<dbReference type="Proteomes" id="UP000192578">
    <property type="component" value="Unassembled WGS sequence"/>
</dbReference>
<proteinExistence type="inferred from homology"/>
<accession>A0A1W0WHK8</accession>
<evidence type="ECO:0000256" key="2">
    <source>
        <dbReference type="ARBA" id="ARBA00005645"/>
    </source>
</evidence>
<feature type="transmembrane region" description="Helical" evidence="6">
    <location>
        <begin position="95"/>
        <end position="120"/>
    </location>
</feature>
<gene>
    <name evidence="7" type="ORF">BV898_11066</name>
</gene>
<dbReference type="AlphaFoldDB" id="A0A1W0WHK8"/>
<feature type="transmembrane region" description="Helical" evidence="6">
    <location>
        <begin position="66"/>
        <end position="89"/>
    </location>
</feature>
<comment type="similarity">
    <text evidence="2">Belongs to the OB-RGRP/VPS55 family.</text>
</comment>
<keyword evidence="5 6" id="KW-0472">Membrane</keyword>
<dbReference type="OrthoDB" id="14246at2759"/>
<comment type="caution">
    <text evidence="7">The sequence shown here is derived from an EMBL/GenBank/DDBJ whole genome shotgun (WGS) entry which is preliminary data.</text>
</comment>
<sequence length="131" mass="14287">MAQMSFAALVCLAFCGSIGMTFLFLACALPGYGNWYPFFVLFFYVLAPIPLAVAKRYTEGTAGSSAPLDVAIFLVACLMVSAFGLPIILARVEVIQWGAAGLVISGNIVIYLTMFAYFIMFSNEDVDYSMW</sequence>
<keyword evidence="4 6" id="KW-1133">Transmembrane helix</keyword>
<evidence type="ECO:0000313" key="7">
    <source>
        <dbReference type="EMBL" id="OQV14690.1"/>
    </source>
</evidence>